<dbReference type="EMBL" id="CAXLJL010000112">
    <property type="protein sequence ID" value="CAL5132051.1"/>
    <property type="molecule type" value="Genomic_DNA"/>
</dbReference>
<dbReference type="PRINTS" id="PR00597">
    <property type="entry name" value="GELSOLIN"/>
</dbReference>
<dbReference type="PANTHER" id="PTHR11977:SF130">
    <property type="entry name" value="SEVERIN"/>
    <property type="match status" value="1"/>
</dbReference>
<dbReference type="GO" id="GO:0005737">
    <property type="term" value="C:cytoplasm"/>
    <property type="evidence" value="ECO:0007669"/>
    <property type="project" value="TreeGrafter"/>
</dbReference>
<gene>
    <name evidence="2" type="ORF">CDAUBV1_LOCUS4566</name>
</gene>
<dbReference type="InterPro" id="IPR007122">
    <property type="entry name" value="Villin/Gelsolin"/>
</dbReference>
<sequence length="366" mass="41263">MAGLVAATHYSWKDGNLALFGSDEEKAVKKEKAEQEPAWAPVKSINSTTLMVWRVKNFQLEVVPPEDVGKFFSGDSYVVLKVEKVGNQLLYDVHFWMGKDSTKDEYGTAAYKAVELDTFLDGNAVEHREVDGFESELFKSYFTELQKLSGGYASGFNKVKPEEFKPRLMVCHGMDRNHVELTEVTFSKRSVNTEDVFILDLGNKAYQWNGQKATKDEKYRGNMFLQHVATERIGRCTTVVVDESDREGTIEFLSHLPDAPVQEDKPAPPPPFKKAVYKVSDASGKLETMLVCEGSLPRNVLTPDDVFILDTGLSLFAYIGEKCTWNEKLNALAYAHNYLKTTTHPLIPITVISEKRPSKELEKILE</sequence>
<feature type="domain" description="Gelsolin-like" evidence="1">
    <location>
        <begin position="301"/>
        <end position="342"/>
    </location>
</feature>
<dbReference type="SMART" id="SM00262">
    <property type="entry name" value="GEL"/>
    <property type="match status" value="3"/>
</dbReference>
<proteinExistence type="predicted"/>
<protein>
    <recommendedName>
        <fullName evidence="1">Gelsolin-like domain-containing protein</fullName>
    </recommendedName>
</protein>
<dbReference type="GO" id="GO:0008154">
    <property type="term" value="P:actin polymerization or depolymerization"/>
    <property type="evidence" value="ECO:0007669"/>
    <property type="project" value="TreeGrafter"/>
</dbReference>
<dbReference type="GO" id="GO:0015629">
    <property type="term" value="C:actin cytoskeleton"/>
    <property type="evidence" value="ECO:0007669"/>
    <property type="project" value="TreeGrafter"/>
</dbReference>
<dbReference type="Proteomes" id="UP001497525">
    <property type="component" value="Unassembled WGS sequence"/>
</dbReference>
<dbReference type="AlphaFoldDB" id="A0AAV2T567"/>
<accession>A0AAV2T567</accession>
<dbReference type="SUPFAM" id="SSF55753">
    <property type="entry name" value="Actin depolymerizing proteins"/>
    <property type="match status" value="3"/>
</dbReference>
<dbReference type="CDD" id="cd11290">
    <property type="entry name" value="gelsolin_S1_like"/>
    <property type="match status" value="1"/>
</dbReference>
<dbReference type="InterPro" id="IPR029006">
    <property type="entry name" value="ADF-H/Gelsolin-like_dom_sf"/>
</dbReference>
<evidence type="ECO:0000259" key="1">
    <source>
        <dbReference type="Pfam" id="PF00626"/>
    </source>
</evidence>
<dbReference type="GO" id="GO:0051015">
    <property type="term" value="F:actin filament binding"/>
    <property type="evidence" value="ECO:0007669"/>
    <property type="project" value="InterPro"/>
</dbReference>
<dbReference type="Pfam" id="PF00626">
    <property type="entry name" value="Gelsolin"/>
    <property type="match status" value="3"/>
</dbReference>
<name>A0AAV2T567_CALDB</name>
<dbReference type="PANTHER" id="PTHR11977">
    <property type="entry name" value="VILLIN"/>
    <property type="match status" value="1"/>
</dbReference>
<feature type="domain" description="Gelsolin-like" evidence="1">
    <location>
        <begin position="58"/>
        <end position="138"/>
    </location>
</feature>
<feature type="domain" description="Gelsolin-like" evidence="1">
    <location>
        <begin position="179"/>
        <end position="245"/>
    </location>
</feature>
<comment type="caution">
    <text evidence="2">The sequence shown here is derived from an EMBL/GenBank/DDBJ whole genome shotgun (WGS) entry which is preliminary data.</text>
</comment>
<evidence type="ECO:0000313" key="2">
    <source>
        <dbReference type="EMBL" id="CAL5132051.1"/>
    </source>
</evidence>
<reference evidence="2" key="1">
    <citation type="submission" date="2024-06" db="EMBL/GenBank/DDBJ databases">
        <authorList>
            <person name="Liu X."/>
            <person name="Lenzi L."/>
            <person name="Haldenby T S."/>
            <person name="Uol C."/>
        </authorList>
    </citation>
    <scope>NUCLEOTIDE SEQUENCE</scope>
</reference>
<organism evidence="2 3">
    <name type="scientific">Calicophoron daubneyi</name>
    <name type="common">Rumen fluke</name>
    <name type="synonym">Paramphistomum daubneyi</name>
    <dbReference type="NCBI Taxonomy" id="300641"/>
    <lineage>
        <taxon>Eukaryota</taxon>
        <taxon>Metazoa</taxon>
        <taxon>Spiralia</taxon>
        <taxon>Lophotrochozoa</taxon>
        <taxon>Platyhelminthes</taxon>
        <taxon>Trematoda</taxon>
        <taxon>Digenea</taxon>
        <taxon>Plagiorchiida</taxon>
        <taxon>Pronocephalata</taxon>
        <taxon>Paramphistomoidea</taxon>
        <taxon>Paramphistomidae</taxon>
        <taxon>Calicophoron</taxon>
    </lineage>
</organism>
<dbReference type="Gene3D" id="3.40.20.10">
    <property type="entry name" value="Severin"/>
    <property type="match status" value="3"/>
</dbReference>
<dbReference type="InterPro" id="IPR007123">
    <property type="entry name" value="Gelsolin-like_dom"/>
</dbReference>
<evidence type="ECO:0000313" key="3">
    <source>
        <dbReference type="Proteomes" id="UP001497525"/>
    </source>
</evidence>